<accession>A0A0F9IS26</accession>
<sequence>MKTTIEVSKELRTKLIKLKYKLDASSMGEVIERMFNLITKFKLKEEMK</sequence>
<dbReference type="AlphaFoldDB" id="A0A0F9IS26"/>
<dbReference type="EMBL" id="LAZR01011723">
    <property type="protein sequence ID" value="KKM60204.1"/>
    <property type="molecule type" value="Genomic_DNA"/>
</dbReference>
<proteinExistence type="predicted"/>
<reference evidence="1" key="1">
    <citation type="journal article" date="2015" name="Nature">
        <title>Complex archaea that bridge the gap between prokaryotes and eukaryotes.</title>
        <authorList>
            <person name="Spang A."/>
            <person name="Saw J.H."/>
            <person name="Jorgensen S.L."/>
            <person name="Zaremba-Niedzwiedzka K."/>
            <person name="Martijn J."/>
            <person name="Lind A.E."/>
            <person name="van Eijk R."/>
            <person name="Schleper C."/>
            <person name="Guy L."/>
            <person name="Ettema T.J."/>
        </authorList>
    </citation>
    <scope>NUCLEOTIDE SEQUENCE</scope>
</reference>
<gene>
    <name evidence="1" type="ORF">LCGC14_1544110</name>
</gene>
<name>A0A0F9IS26_9ZZZZ</name>
<protein>
    <submittedName>
        <fullName evidence="1">Uncharacterized protein</fullName>
    </submittedName>
</protein>
<evidence type="ECO:0000313" key="1">
    <source>
        <dbReference type="EMBL" id="KKM60204.1"/>
    </source>
</evidence>
<comment type="caution">
    <text evidence="1">The sequence shown here is derived from an EMBL/GenBank/DDBJ whole genome shotgun (WGS) entry which is preliminary data.</text>
</comment>
<organism evidence="1">
    <name type="scientific">marine sediment metagenome</name>
    <dbReference type="NCBI Taxonomy" id="412755"/>
    <lineage>
        <taxon>unclassified sequences</taxon>
        <taxon>metagenomes</taxon>
        <taxon>ecological metagenomes</taxon>
    </lineage>
</organism>